<feature type="transmembrane region" description="Helical" evidence="7">
    <location>
        <begin position="229"/>
        <end position="251"/>
    </location>
</feature>
<evidence type="ECO:0000313" key="9">
    <source>
        <dbReference type="EMBL" id="CAJ1384291.1"/>
    </source>
</evidence>
<proteinExistence type="predicted"/>
<gene>
    <name evidence="9" type="ORF">EVOR1521_LOCUS11188</name>
</gene>
<dbReference type="Pfam" id="PF00520">
    <property type="entry name" value="Ion_trans"/>
    <property type="match status" value="1"/>
</dbReference>
<dbReference type="InterPro" id="IPR011992">
    <property type="entry name" value="EF-hand-dom_pair"/>
</dbReference>
<dbReference type="PROSITE" id="PS50222">
    <property type="entry name" value="EF_HAND_2"/>
    <property type="match status" value="2"/>
</dbReference>
<feature type="non-terminal residue" evidence="9">
    <location>
        <position position="710"/>
    </location>
</feature>
<dbReference type="InterPro" id="IPR043203">
    <property type="entry name" value="VGCC_Ca_Na"/>
</dbReference>
<dbReference type="Gene3D" id="1.10.287.70">
    <property type="match status" value="1"/>
</dbReference>
<organism evidence="9 10">
    <name type="scientific">Effrenium voratum</name>
    <dbReference type="NCBI Taxonomy" id="2562239"/>
    <lineage>
        <taxon>Eukaryota</taxon>
        <taxon>Sar</taxon>
        <taxon>Alveolata</taxon>
        <taxon>Dinophyceae</taxon>
        <taxon>Suessiales</taxon>
        <taxon>Symbiodiniaceae</taxon>
        <taxon>Effrenium</taxon>
    </lineage>
</organism>
<feature type="transmembrane region" description="Helical" evidence="7">
    <location>
        <begin position="309"/>
        <end position="332"/>
    </location>
</feature>
<evidence type="ECO:0000256" key="6">
    <source>
        <dbReference type="SAM" id="MobiDB-lite"/>
    </source>
</evidence>
<feature type="domain" description="EF-hand" evidence="8">
    <location>
        <begin position="356"/>
        <end position="391"/>
    </location>
</feature>
<dbReference type="GO" id="GO:0001518">
    <property type="term" value="C:voltage-gated sodium channel complex"/>
    <property type="evidence" value="ECO:0007669"/>
    <property type="project" value="TreeGrafter"/>
</dbReference>
<feature type="transmembrane region" description="Helical" evidence="7">
    <location>
        <begin position="166"/>
        <end position="184"/>
    </location>
</feature>
<keyword evidence="5 7" id="KW-0472">Membrane</keyword>
<dbReference type="Gene3D" id="1.10.238.10">
    <property type="entry name" value="EF-hand"/>
    <property type="match status" value="1"/>
</dbReference>
<keyword evidence="10" id="KW-1185">Reference proteome</keyword>
<reference evidence="9" key="1">
    <citation type="submission" date="2023-08" db="EMBL/GenBank/DDBJ databases">
        <authorList>
            <person name="Chen Y."/>
            <person name="Shah S."/>
            <person name="Dougan E. K."/>
            <person name="Thang M."/>
            <person name="Chan C."/>
        </authorList>
    </citation>
    <scope>NUCLEOTIDE SEQUENCE</scope>
</reference>
<dbReference type="AlphaFoldDB" id="A0AA36IAV1"/>
<keyword evidence="3" id="KW-0106">Calcium</keyword>
<dbReference type="GO" id="GO:0005248">
    <property type="term" value="F:voltage-gated sodium channel activity"/>
    <property type="evidence" value="ECO:0007669"/>
    <property type="project" value="TreeGrafter"/>
</dbReference>
<dbReference type="EMBL" id="CAUJNA010001111">
    <property type="protein sequence ID" value="CAJ1384291.1"/>
    <property type="molecule type" value="Genomic_DNA"/>
</dbReference>
<dbReference type="CDD" id="cd00051">
    <property type="entry name" value="EFh"/>
    <property type="match status" value="1"/>
</dbReference>
<dbReference type="GO" id="GO:0005509">
    <property type="term" value="F:calcium ion binding"/>
    <property type="evidence" value="ECO:0007669"/>
    <property type="project" value="InterPro"/>
</dbReference>
<evidence type="ECO:0000313" key="10">
    <source>
        <dbReference type="Proteomes" id="UP001178507"/>
    </source>
</evidence>
<accession>A0AA36IAV1</accession>
<evidence type="ECO:0000256" key="4">
    <source>
        <dbReference type="ARBA" id="ARBA00022989"/>
    </source>
</evidence>
<comment type="caution">
    <text evidence="9">The sequence shown here is derived from an EMBL/GenBank/DDBJ whole genome shotgun (WGS) entry which is preliminary data.</text>
</comment>
<sequence>FGSAAMERERSKDTAELAEEEAEKQALAELAPPKKSWFGSLKGAMQGDRDPTDALVAKYNQGQDSDEEDNDDYGIEVRPPKPFVDTPVFNMCLGLVIALNSVTIGLETDSVAHAVATQEAHDDRLWYIVELIFCVIFLFELLLRLYFHRLRYFTNPVTRAWNIADFIIVSVSVVDTLILIPFGIGGTARVVAMLRFVRMMRLARLLRLLKLFKELWLMVSGLLQSLKTLGWICLVALLFCYACAIITTTVIGHNDEIYDPYFSKSGGWDHEVYFATVWRSTFTLFQIMTLDQWNESVVRHVVANQPAMLIFFLVFVCISSLGLMSIMIGVVVENTLATANKDQNKLKARRERDRKQVFGQLQEIFEMADVDGSGTLKLEEVEAAIQKPEIYNKLKMIDFPVDDPGQIFALLDYDESGELTTEEFITGCIRMKGPAKSKDLLVAQVGVDSMRKQYALFEQEMEKFQAKVAMLDATIRAVMSHGEHVFLDTRQYRMRHPDFKAQTKRFGTTEFENMPWNKPEDAKDAAAIMDTQQEMHAWVSDRHSRLLWQTDCVNKHKTWPCLPLPASLQSQEEQKRWKIRPRQNLPVICNISEARVEDVITEEDIETWVGALWPLVNGETKDLMVFAMTEHQRILEEQTMAMRRTLEVQSVAMRQTLETQGRQVTRLIAFGGLTAIFSKFWQDLPAWLKYRRWAVAATYGLGVVAILLGV</sequence>
<protein>
    <recommendedName>
        <fullName evidence="8">EF-hand domain-containing protein</fullName>
    </recommendedName>
</protein>
<dbReference type="Proteomes" id="UP001178507">
    <property type="component" value="Unassembled WGS sequence"/>
</dbReference>
<dbReference type="Gene3D" id="1.20.120.350">
    <property type="entry name" value="Voltage-gated potassium channels. Chain C"/>
    <property type="match status" value="1"/>
</dbReference>
<feature type="region of interest" description="Disordered" evidence="6">
    <location>
        <begin position="1"/>
        <end position="31"/>
    </location>
</feature>
<comment type="subcellular location">
    <subcellularLocation>
        <location evidence="1">Membrane</location>
        <topology evidence="1">Multi-pass membrane protein</topology>
    </subcellularLocation>
</comment>
<dbReference type="PANTHER" id="PTHR10037">
    <property type="entry name" value="VOLTAGE-GATED CATION CHANNEL CALCIUM AND SODIUM"/>
    <property type="match status" value="1"/>
</dbReference>
<dbReference type="InterPro" id="IPR005821">
    <property type="entry name" value="Ion_trans_dom"/>
</dbReference>
<dbReference type="SUPFAM" id="SSF47473">
    <property type="entry name" value="EF-hand"/>
    <property type="match status" value="1"/>
</dbReference>
<dbReference type="InterPro" id="IPR002048">
    <property type="entry name" value="EF_hand_dom"/>
</dbReference>
<evidence type="ECO:0000256" key="2">
    <source>
        <dbReference type="ARBA" id="ARBA00022692"/>
    </source>
</evidence>
<dbReference type="InterPro" id="IPR018247">
    <property type="entry name" value="EF_Hand_1_Ca_BS"/>
</dbReference>
<dbReference type="PANTHER" id="PTHR10037:SF62">
    <property type="entry name" value="SODIUM CHANNEL PROTEIN 60E"/>
    <property type="match status" value="1"/>
</dbReference>
<feature type="domain" description="EF-hand" evidence="8">
    <location>
        <begin position="399"/>
        <end position="434"/>
    </location>
</feature>
<name>A0AA36IAV1_9DINO</name>
<evidence type="ECO:0000256" key="7">
    <source>
        <dbReference type="SAM" id="Phobius"/>
    </source>
</evidence>
<dbReference type="InterPro" id="IPR027359">
    <property type="entry name" value="Volt_channel_dom_sf"/>
</dbReference>
<evidence type="ECO:0000256" key="1">
    <source>
        <dbReference type="ARBA" id="ARBA00004141"/>
    </source>
</evidence>
<keyword evidence="2 7" id="KW-0812">Transmembrane</keyword>
<evidence type="ECO:0000256" key="5">
    <source>
        <dbReference type="ARBA" id="ARBA00023136"/>
    </source>
</evidence>
<dbReference type="SMART" id="SM00054">
    <property type="entry name" value="EFh"/>
    <property type="match status" value="2"/>
</dbReference>
<evidence type="ECO:0000259" key="8">
    <source>
        <dbReference type="PROSITE" id="PS50222"/>
    </source>
</evidence>
<evidence type="ECO:0000256" key="3">
    <source>
        <dbReference type="ARBA" id="ARBA00022837"/>
    </source>
</evidence>
<dbReference type="SUPFAM" id="SSF81324">
    <property type="entry name" value="Voltage-gated potassium channels"/>
    <property type="match status" value="1"/>
</dbReference>
<feature type="compositionally biased region" description="Basic and acidic residues" evidence="6">
    <location>
        <begin position="1"/>
        <end position="15"/>
    </location>
</feature>
<feature type="transmembrane region" description="Helical" evidence="7">
    <location>
        <begin position="125"/>
        <end position="146"/>
    </location>
</feature>
<dbReference type="PROSITE" id="PS00018">
    <property type="entry name" value="EF_HAND_1"/>
    <property type="match status" value="1"/>
</dbReference>
<keyword evidence="4 7" id="KW-1133">Transmembrane helix</keyword>